<sequence length="126" mass="14138">MTKKIELPPDAFLKVCPSRAVLARIGQKWTVLAMVAMKDGPMRFGDIKRRLEGVSQKMLTQTLRAMERDGLVVRNVYDELPLRVEYALSSLAGTLLPLVIDLKAWAENALATIEASNRAFDREHAE</sequence>
<dbReference type="Gene3D" id="1.10.10.10">
    <property type="entry name" value="Winged helix-like DNA-binding domain superfamily/Winged helix DNA-binding domain"/>
    <property type="match status" value="1"/>
</dbReference>
<dbReference type="InterPro" id="IPR036390">
    <property type="entry name" value="WH_DNA-bd_sf"/>
</dbReference>
<dbReference type="Pfam" id="PF01638">
    <property type="entry name" value="HxlR"/>
    <property type="match status" value="1"/>
</dbReference>
<dbReference type="PANTHER" id="PTHR33204">
    <property type="entry name" value="TRANSCRIPTIONAL REGULATOR, MARR FAMILY"/>
    <property type="match status" value="1"/>
</dbReference>
<dbReference type="PROSITE" id="PS51118">
    <property type="entry name" value="HTH_HXLR"/>
    <property type="match status" value="1"/>
</dbReference>
<evidence type="ECO:0000313" key="6">
    <source>
        <dbReference type="EMBL" id="MBH9697799.1"/>
    </source>
</evidence>
<dbReference type="EMBL" id="CP023520">
    <property type="protein sequence ID" value="ATF79960.1"/>
    <property type="molecule type" value="Genomic_DNA"/>
</dbReference>
<accession>A0A118JKL8</accession>
<dbReference type="InterPro" id="IPR036388">
    <property type="entry name" value="WH-like_DNA-bd_sf"/>
</dbReference>
<dbReference type="AlphaFoldDB" id="A0A118JKL8"/>
<evidence type="ECO:0000313" key="8">
    <source>
        <dbReference type="EMBL" id="SPV20530.1"/>
    </source>
</evidence>
<dbReference type="Proteomes" id="UP000645612">
    <property type="component" value="Unassembled WGS sequence"/>
</dbReference>
<evidence type="ECO:0000313" key="12">
    <source>
        <dbReference type="Proteomes" id="UP000645612"/>
    </source>
</evidence>
<dbReference type="GeneID" id="56667119"/>
<evidence type="ECO:0000313" key="11">
    <source>
        <dbReference type="Proteomes" id="UP000250416"/>
    </source>
</evidence>
<feature type="domain" description="HTH hxlR-type" evidence="4">
    <location>
        <begin position="16"/>
        <end position="114"/>
    </location>
</feature>
<protein>
    <submittedName>
        <fullName evidence="5 6">Transcriptional regulator</fullName>
    </submittedName>
    <submittedName>
        <fullName evidence="8">HxlR family transcriptional regulator</fullName>
    </submittedName>
</protein>
<dbReference type="EMBL" id="QLUZ01000005">
    <property type="protein sequence ID" value="RAQ11827.1"/>
    <property type="molecule type" value="Genomic_DNA"/>
</dbReference>
<reference evidence="5" key="2">
    <citation type="submission" date="2017-09" db="EMBL/GenBank/DDBJ databases">
        <title>FDA dAtabase for Regulatory Grade micrObial Sequences (FDA-ARGOS): Supporting development and validation of Infectious Disease Dx tests.</title>
        <authorList>
            <person name="Minogue T."/>
            <person name="Wolcott M."/>
            <person name="Wasieloski L."/>
            <person name="Aguilar W."/>
            <person name="Moore D."/>
            <person name="Tallon L."/>
            <person name="Sadzewicz L."/>
            <person name="Ott S."/>
            <person name="Zhao X."/>
            <person name="Nagaraj S."/>
            <person name="Vavikolanu K."/>
            <person name="Aluvathingal J."/>
            <person name="Nadendla S."/>
            <person name="Sichtig H."/>
        </authorList>
    </citation>
    <scope>NUCLEOTIDE SEQUENCE</scope>
    <source>
        <strain evidence="5">FDAARGOS_388</strain>
    </source>
</reference>
<organism evidence="6 12">
    <name type="scientific">Burkholderia cepacia</name>
    <name type="common">Pseudomonas cepacia</name>
    <dbReference type="NCBI Taxonomy" id="292"/>
    <lineage>
        <taxon>Bacteria</taxon>
        <taxon>Pseudomonadati</taxon>
        <taxon>Pseudomonadota</taxon>
        <taxon>Betaproteobacteria</taxon>
        <taxon>Burkholderiales</taxon>
        <taxon>Burkholderiaceae</taxon>
        <taxon>Burkholderia</taxon>
        <taxon>Burkholderia cepacia complex</taxon>
    </lineage>
</organism>
<keyword evidence="9" id="KW-1185">Reference proteome</keyword>
<evidence type="ECO:0000256" key="3">
    <source>
        <dbReference type="ARBA" id="ARBA00023163"/>
    </source>
</evidence>
<dbReference type="EMBL" id="JAEDXG010000013">
    <property type="protein sequence ID" value="MBH9697799.1"/>
    <property type="molecule type" value="Genomic_DNA"/>
</dbReference>
<dbReference type="RefSeq" id="WP_034196196.1">
    <property type="nucleotide sequence ID" value="NZ_BCNU01000011.1"/>
</dbReference>
<dbReference type="SUPFAM" id="SSF46785">
    <property type="entry name" value="Winged helix' DNA-binding domain"/>
    <property type="match status" value="1"/>
</dbReference>
<evidence type="ECO:0000313" key="10">
    <source>
        <dbReference type="Proteomes" id="UP000248899"/>
    </source>
</evidence>
<dbReference type="PANTHER" id="PTHR33204:SF39">
    <property type="entry name" value="TRANSCRIPTIONAL REGULATORY PROTEIN"/>
    <property type="match status" value="1"/>
</dbReference>
<dbReference type="OrthoDB" id="9807069at2"/>
<evidence type="ECO:0000256" key="1">
    <source>
        <dbReference type="ARBA" id="ARBA00023015"/>
    </source>
</evidence>
<evidence type="ECO:0000256" key="2">
    <source>
        <dbReference type="ARBA" id="ARBA00023125"/>
    </source>
</evidence>
<reference evidence="6" key="5">
    <citation type="submission" date="2020-12" db="EMBL/GenBank/DDBJ databases">
        <title>Burkholderia cepacia complex in Mexico.</title>
        <authorList>
            <person name="Estrada P."/>
        </authorList>
    </citation>
    <scope>NUCLEOTIDE SEQUENCE</scope>
    <source>
        <strain evidence="6">871</strain>
    </source>
</reference>
<dbReference type="Proteomes" id="UP000250416">
    <property type="component" value="Unassembled WGS sequence"/>
</dbReference>
<evidence type="ECO:0000313" key="7">
    <source>
        <dbReference type="EMBL" id="RAQ11827.1"/>
    </source>
</evidence>
<evidence type="ECO:0000259" key="4">
    <source>
        <dbReference type="PROSITE" id="PS51118"/>
    </source>
</evidence>
<reference evidence="9" key="1">
    <citation type="submission" date="2017-09" db="EMBL/GenBank/DDBJ databases">
        <title>FDA dAtabase for Regulatory Grade micrObial Sequences (FDA-ARGOS): Supporting development and validation of Infectious Disease Dx tests.</title>
        <authorList>
            <person name="Minogue T."/>
            <person name="Wolcott M."/>
            <person name="Wasieloski L."/>
            <person name="Aguilar W."/>
            <person name="Moore D."/>
            <person name="Tallon L.J."/>
            <person name="Sadzewicz L."/>
            <person name="Ott S."/>
            <person name="Zhao X."/>
            <person name="Nagaraj S."/>
            <person name="Vavikolanu K."/>
            <person name="Aluvathingal J."/>
            <person name="Nadendla S."/>
            <person name="Sichtig H."/>
        </authorList>
    </citation>
    <scope>NUCLEOTIDE SEQUENCE [LARGE SCALE GENOMIC DNA]</scope>
    <source>
        <strain evidence="9">FDAARGOS_388</strain>
    </source>
</reference>
<gene>
    <name evidence="8" type="primary">yybR_3</name>
    <name evidence="5" type="ORF">CO711_21320</name>
    <name evidence="7" type="ORF">DPR02_11030</name>
    <name evidence="6" type="ORF">JAO13_15290</name>
    <name evidence="8" type="ORF">NCTC10661_03896</name>
</gene>
<name>A0A118JKL8_BURCE</name>
<dbReference type="EMBL" id="UARD01000021">
    <property type="protein sequence ID" value="SPV20530.1"/>
    <property type="molecule type" value="Genomic_DNA"/>
</dbReference>
<keyword evidence="1" id="KW-0805">Transcription regulation</keyword>
<evidence type="ECO:0000313" key="9">
    <source>
        <dbReference type="Proteomes" id="UP000218103"/>
    </source>
</evidence>
<dbReference type="Proteomes" id="UP000248899">
    <property type="component" value="Unassembled WGS sequence"/>
</dbReference>
<evidence type="ECO:0000313" key="5">
    <source>
        <dbReference type="EMBL" id="ATF79960.1"/>
    </source>
</evidence>
<reference evidence="8 11" key="4">
    <citation type="submission" date="2018-06" db="EMBL/GenBank/DDBJ databases">
        <authorList>
            <consortium name="Pathogen Informatics"/>
            <person name="Doyle S."/>
        </authorList>
    </citation>
    <scope>NUCLEOTIDE SEQUENCE [LARGE SCALE GENOMIC DNA]</scope>
    <source>
        <strain evidence="8 11">NCTC10661</strain>
    </source>
</reference>
<reference evidence="7 10" key="3">
    <citation type="submission" date="2018-06" db="EMBL/GenBank/DDBJ databases">
        <title>Towards the identification of Burkholderia cepacia strain which caused fatal septicemia.</title>
        <authorList>
            <person name="Bui L.A.T."/>
            <person name="Zakharova I.B."/>
            <person name="Shpak I.M."/>
            <person name="Teteryatnikova N."/>
            <person name="Ustinov D.V."/>
            <person name="Kuzyutina Y.A."/>
            <person name="Nguyen H.N."/>
            <person name="Antonov A.S."/>
            <person name="Avdyusheva E.F."/>
            <person name="Victorov D.V."/>
        </authorList>
    </citation>
    <scope>NUCLEOTIDE SEQUENCE [LARGE SCALE GENOMIC DNA]</scope>
    <source>
        <strain evidence="7 10">PT02</strain>
    </source>
</reference>
<dbReference type="GO" id="GO:0003677">
    <property type="term" value="F:DNA binding"/>
    <property type="evidence" value="ECO:0007669"/>
    <property type="project" value="UniProtKB-KW"/>
</dbReference>
<keyword evidence="3" id="KW-0804">Transcription</keyword>
<dbReference type="InterPro" id="IPR002577">
    <property type="entry name" value="HTH_HxlR"/>
</dbReference>
<dbReference type="Proteomes" id="UP000218103">
    <property type="component" value="Chromosome 3"/>
</dbReference>
<keyword evidence="2" id="KW-0238">DNA-binding</keyword>
<proteinExistence type="predicted"/>